<dbReference type="Gene3D" id="1.10.10.10">
    <property type="entry name" value="Winged helix-like DNA-binding domain superfamily/Winged helix DNA-binding domain"/>
    <property type="match status" value="1"/>
</dbReference>
<comment type="similarity">
    <text evidence="1">Belongs to the LysR transcriptional regulatory family.</text>
</comment>
<dbReference type="EMBL" id="QPJD01000017">
    <property type="protein sequence ID" value="RCW42305.1"/>
    <property type="molecule type" value="Genomic_DNA"/>
</dbReference>
<dbReference type="RefSeq" id="WP_245976561.1">
    <property type="nucleotide sequence ID" value="NZ_QPJD01000017.1"/>
</dbReference>
<gene>
    <name evidence="6" type="ORF">DFP97_11728</name>
</gene>
<dbReference type="InterPro" id="IPR036388">
    <property type="entry name" value="WH-like_DNA-bd_sf"/>
</dbReference>
<evidence type="ECO:0000256" key="2">
    <source>
        <dbReference type="ARBA" id="ARBA00023015"/>
    </source>
</evidence>
<evidence type="ECO:0000313" key="7">
    <source>
        <dbReference type="Proteomes" id="UP000252415"/>
    </source>
</evidence>
<dbReference type="SUPFAM" id="SSF53850">
    <property type="entry name" value="Periplasmic binding protein-like II"/>
    <property type="match status" value="1"/>
</dbReference>
<dbReference type="PANTHER" id="PTHR30126">
    <property type="entry name" value="HTH-TYPE TRANSCRIPTIONAL REGULATOR"/>
    <property type="match status" value="1"/>
</dbReference>
<dbReference type="InterPro" id="IPR000847">
    <property type="entry name" value="LysR_HTH_N"/>
</dbReference>
<dbReference type="PROSITE" id="PS50931">
    <property type="entry name" value="HTH_LYSR"/>
    <property type="match status" value="1"/>
</dbReference>
<feature type="domain" description="HTH lysR-type" evidence="5">
    <location>
        <begin position="3"/>
        <end position="60"/>
    </location>
</feature>
<dbReference type="Pfam" id="PF00126">
    <property type="entry name" value="HTH_1"/>
    <property type="match status" value="1"/>
</dbReference>
<dbReference type="GO" id="GO:0003700">
    <property type="term" value="F:DNA-binding transcription factor activity"/>
    <property type="evidence" value="ECO:0007669"/>
    <property type="project" value="InterPro"/>
</dbReference>
<evidence type="ECO:0000313" key="6">
    <source>
        <dbReference type="EMBL" id="RCW42305.1"/>
    </source>
</evidence>
<dbReference type="PANTHER" id="PTHR30126:SF64">
    <property type="entry name" value="HTH-TYPE TRANSCRIPTIONAL REGULATOR CITR"/>
    <property type="match status" value="1"/>
</dbReference>
<dbReference type="InterPro" id="IPR005119">
    <property type="entry name" value="LysR_subst-bd"/>
</dbReference>
<evidence type="ECO:0000256" key="1">
    <source>
        <dbReference type="ARBA" id="ARBA00009437"/>
    </source>
</evidence>
<dbReference type="InterPro" id="IPR036390">
    <property type="entry name" value="WH_DNA-bd_sf"/>
</dbReference>
<keyword evidence="2" id="KW-0805">Transcription regulation</keyword>
<keyword evidence="4" id="KW-0804">Transcription</keyword>
<evidence type="ECO:0000256" key="3">
    <source>
        <dbReference type="ARBA" id="ARBA00023125"/>
    </source>
</evidence>
<dbReference type="PRINTS" id="PR00039">
    <property type="entry name" value="HTHLYSR"/>
</dbReference>
<name>A0A368VMS5_9BACL</name>
<comment type="caution">
    <text evidence="6">The sequence shown here is derived from an EMBL/GenBank/DDBJ whole genome shotgun (WGS) entry which is preliminary data.</text>
</comment>
<proteinExistence type="inferred from homology"/>
<dbReference type="GO" id="GO:0000976">
    <property type="term" value="F:transcription cis-regulatory region binding"/>
    <property type="evidence" value="ECO:0007669"/>
    <property type="project" value="TreeGrafter"/>
</dbReference>
<dbReference type="SUPFAM" id="SSF46785">
    <property type="entry name" value="Winged helix' DNA-binding domain"/>
    <property type="match status" value="1"/>
</dbReference>
<evidence type="ECO:0000259" key="5">
    <source>
        <dbReference type="PROSITE" id="PS50931"/>
    </source>
</evidence>
<reference evidence="6 7" key="1">
    <citation type="submission" date="2018-07" db="EMBL/GenBank/DDBJ databases">
        <title>Genomic Encyclopedia of Type Strains, Phase III (KMG-III): the genomes of soil and plant-associated and newly described type strains.</title>
        <authorList>
            <person name="Whitman W."/>
        </authorList>
    </citation>
    <scope>NUCLEOTIDE SEQUENCE [LARGE SCALE GENOMIC DNA]</scope>
    <source>
        <strain evidence="6 7">CECT 7506</strain>
    </source>
</reference>
<dbReference type="FunFam" id="1.10.10.10:FF:000001">
    <property type="entry name" value="LysR family transcriptional regulator"/>
    <property type="match status" value="1"/>
</dbReference>
<dbReference type="Pfam" id="PF03466">
    <property type="entry name" value="LysR_substrate"/>
    <property type="match status" value="1"/>
</dbReference>
<organism evidence="6 7">
    <name type="scientific">Paenibacillus prosopidis</name>
    <dbReference type="NCBI Taxonomy" id="630520"/>
    <lineage>
        <taxon>Bacteria</taxon>
        <taxon>Bacillati</taxon>
        <taxon>Bacillota</taxon>
        <taxon>Bacilli</taxon>
        <taxon>Bacillales</taxon>
        <taxon>Paenibacillaceae</taxon>
        <taxon>Paenibacillus</taxon>
    </lineage>
</organism>
<sequence>MIMNMEWYRIFLHTAKVENLTRAAQELHITQPSVSYAIKQLEAALEVKLFDRMSKGVKLTAEGLALLEYVEKSFSILEAGERQLQSLKNLTAGELRIGASGPIIKHLLLPQLDRFHVEHPAVRIRLSQGRTSEIRARLKEGQIDIGLVHLPFIDQSLDINHLTAIQDCFVVGPAFRTLAEQPITSADLANIPLILLSKGSSTRRFVNEWLTSQGMDVDAEFELSSMDMLKELAERGYGAAFVTKSFVTEELQEGKLFQLQTVQPIPPRSVGFATKRDTSLSFIANRFIELLRHSFHADT</sequence>
<keyword evidence="7" id="KW-1185">Reference proteome</keyword>
<dbReference type="Gene3D" id="3.40.190.290">
    <property type="match status" value="1"/>
</dbReference>
<dbReference type="CDD" id="cd05466">
    <property type="entry name" value="PBP2_LTTR_substrate"/>
    <property type="match status" value="1"/>
</dbReference>
<dbReference type="AlphaFoldDB" id="A0A368VMS5"/>
<evidence type="ECO:0000256" key="4">
    <source>
        <dbReference type="ARBA" id="ARBA00023163"/>
    </source>
</evidence>
<protein>
    <submittedName>
        <fullName evidence="6">LysR family transcriptional regulator</fullName>
    </submittedName>
</protein>
<accession>A0A368VMS5</accession>
<keyword evidence="3" id="KW-0238">DNA-binding</keyword>
<dbReference type="Proteomes" id="UP000252415">
    <property type="component" value="Unassembled WGS sequence"/>
</dbReference>